<reference evidence="1 2" key="1">
    <citation type="journal article" date="2018" name="Front. Plant Sci.">
        <title>Red Clover (Trifolium pratense) and Zigzag Clover (T. medium) - A Picture of Genomic Similarities and Differences.</title>
        <authorList>
            <person name="Dluhosova J."/>
            <person name="Istvanek J."/>
            <person name="Nedelnik J."/>
            <person name="Repkova J."/>
        </authorList>
    </citation>
    <scope>NUCLEOTIDE SEQUENCE [LARGE SCALE GENOMIC DNA]</scope>
    <source>
        <strain evidence="2">cv. 10/8</strain>
        <tissue evidence="1">Leaf</tissue>
    </source>
</reference>
<dbReference type="AlphaFoldDB" id="A0A392VUE7"/>
<dbReference type="EMBL" id="LXQA011262286">
    <property type="protein sequence ID" value="MCI91079.1"/>
    <property type="molecule type" value="Genomic_DNA"/>
</dbReference>
<organism evidence="1 2">
    <name type="scientific">Trifolium medium</name>
    <dbReference type="NCBI Taxonomy" id="97028"/>
    <lineage>
        <taxon>Eukaryota</taxon>
        <taxon>Viridiplantae</taxon>
        <taxon>Streptophyta</taxon>
        <taxon>Embryophyta</taxon>
        <taxon>Tracheophyta</taxon>
        <taxon>Spermatophyta</taxon>
        <taxon>Magnoliopsida</taxon>
        <taxon>eudicotyledons</taxon>
        <taxon>Gunneridae</taxon>
        <taxon>Pentapetalae</taxon>
        <taxon>rosids</taxon>
        <taxon>fabids</taxon>
        <taxon>Fabales</taxon>
        <taxon>Fabaceae</taxon>
        <taxon>Papilionoideae</taxon>
        <taxon>50 kb inversion clade</taxon>
        <taxon>NPAAA clade</taxon>
        <taxon>Hologalegina</taxon>
        <taxon>IRL clade</taxon>
        <taxon>Trifolieae</taxon>
        <taxon>Trifolium</taxon>
    </lineage>
</organism>
<name>A0A392VUE7_9FABA</name>
<protein>
    <submittedName>
        <fullName evidence="1">Uncharacterized protein</fullName>
    </submittedName>
</protein>
<feature type="non-terminal residue" evidence="1">
    <location>
        <position position="1"/>
    </location>
</feature>
<evidence type="ECO:0000313" key="1">
    <source>
        <dbReference type="EMBL" id="MCI91079.1"/>
    </source>
</evidence>
<comment type="caution">
    <text evidence="1">The sequence shown here is derived from an EMBL/GenBank/DDBJ whole genome shotgun (WGS) entry which is preliminary data.</text>
</comment>
<proteinExistence type="predicted"/>
<evidence type="ECO:0000313" key="2">
    <source>
        <dbReference type="Proteomes" id="UP000265520"/>
    </source>
</evidence>
<keyword evidence="2" id="KW-1185">Reference proteome</keyword>
<dbReference type="Proteomes" id="UP000265520">
    <property type="component" value="Unassembled WGS sequence"/>
</dbReference>
<accession>A0A392VUE7</accession>
<sequence>APTGFQNYCSGGEHALEEKPHTLSFEVQNSSSMP</sequence>